<feature type="domain" description="FAD/NAD(P)-binding" evidence="10">
    <location>
        <begin position="29"/>
        <end position="250"/>
    </location>
</feature>
<comment type="similarity">
    <text evidence="2">Belongs to the FAD-binding monooxygenase family.</text>
</comment>
<dbReference type="Gene3D" id="3.50.50.60">
    <property type="entry name" value="FAD/NAD(P)-binding domain"/>
    <property type="match status" value="2"/>
</dbReference>
<comment type="caution">
    <text evidence="11">The sequence shown here is derived from an EMBL/GenBank/DDBJ whole genome shotgun (WGS) entry which is preliminary data.</text>
</comment>
<feature type="domain" description="ABC1 atypical kinase-like" evidence="9">
    <location>
        <begin position="910"/>
        <end position="1057"/>
    </location>
</feature>
<dbReference type="GO" id="GO:0008081">
    <property type="term" value="F:phosphoric diester hydrolase activity"/>
    <property type="evidence" value="ECO:0007669"/>
    <property type="project" value="InterPro"/>
</dbReference>
<dbReference type="Pfam" id="PF24681">
    <property type="entry name" value="Kelch_KLHDC2_KLHL20_DRC7"/>
    <property type="match status" value="1"/>
</dbReference>
<keyword evidence="3" id="KW-0285">Flavoprotein</keyword>
<dbReference type="Proteomes" id="UP000249619">
    <property type="component" value="Unassembled WGS sequence"/>
</dbReference>
<dbReference type="InterPro" id="IPR023753">
    <property type="entry name" value="FAD/NAD-binding_dom"/>
</dbReference>
<keyword evidence="4" id="KW-0274">FAD</keyword>
<evidence type="ECO:0000259" key="10">
    <source>
        <dbReference type="Pfam" id="PF07992"/>
    </source>
</evidence>
<evidence type="ECO:0000313" key="11">
    <source>
        <dbReference type="EMBL" id="RAR16234.1"/>
    </source>
</evidence>
<dbReference type="EMBL" id="QGDH01000004">
    <property type="protein sequence ID" value="RAR16234.1"/>
    <property type="molecule type" value="Genomic_DNA"/>
</dbReference>
<dbReference type="GO" id="GO:0006629">
    <property type="term" value="P:lipid metabolic process"/>
    <property type="evidence" value="ECO:0007669"/>
    <property type="project" value="InterPro"/>
</dbReference>
<dbReference type="InterPro" id="IPR006652">
    <property type="entry name" value="Kelch_1"/>
</dbReference>
<comment type="cofactor">
    <cofactor evidence="1">
        <name>FAD</name>
        <dbReference type="ChEBI" id="CHEBI:57692"/>
    </cofactor>
</comment>
<dbReference type="InterPro" id="IPR015915">
    <property type="entry name" value="Kelch-typ_b-propeller"/>
</dbReference>
<dbReference type="CDD" id="cd13971">
    <property type="entry name" value="ADCK2-like"/>
    <property type="match status" value="1"/>
</dbReference>
<dbReference type="InterPro" id="IPR050775">
    <property type="entry name" value="FAD-binding_Monooxygenases"/>
</dbReference>
<keyword evidence="6" id="KW-0560">Oxidoreductase</keyword>
<dbReference type="STRING" id="183478.A0A364NFX8"/>
<dbReference type="GO" id="GO:0004497">
    <property type="term" value="F:monooxygenase activity"/>
    <property type="evidence" value="ECO:0007669"/>
    <property type="project" value="UniProtKB-KW"/>
</dbReference>
<dbReference type="Gene3D" id="2.120.10.80">
    <property type="entry name" value="Kelch-type beta propeller"/>
    <property type="match status" value="2"/>
</dbReference>
<dbReference type="Pfam" id="PF01344">
    <property type="entry name" value="Kelch_1"/>
    <property type="match status" value="1"/>
</dbReference>
<dbReference type="Gene3D" id="3.20.20.190">
    <property type="entry name" value="Phosphatidylinositol (PI) phosphodiesterase"/>
    <property type="match status" value="1"/>
</dbReference>
<dbReference type="Pfam" id="PF03109">
    <property type="entry name" value="ABC1"/>
    <property type="match status" value="2"/>
</dbReference>
<name>A0A364NFX8_STELY</name>
<evidence type="ECO:0000256" key="6">
    <source>
        <dbReference type="ARBA" id="ARBA00023002"/>
    </source>
</evidence>
<dbReference type="SUPFAM" id="SSF51695">
    <property type="entry name" value="PLC-like phosphodiesterases"/>
    <property type="match status" value="1"/>
</dbReference>
<evidence type="ECO:0000256" key="4">
    <source>
        <dbReference type="ARBA" id="ARBA00022827"/>
    </source>
</evidence>
<dbReference type="PRINTS" id="PR00411">
    <property type="entry name" value="PNDRDTASEI"/>
</dbReference>
<dbReference type="InterPro" id="IPR036188">
    <property type="entry name" value="FAD/NAD-bd_sf"/>
</dbReference>
<dbReference type="InterPro" id="IPR044095">
    <property type="entry name" value="ADCK2_dom"/>
</dbReference>
<keyword evidence="8" id="KW-0812">Transmembrane</keyword>
<evidence type="ECO:0000256" key="2">
    <source>
        <dbReference type="ARBA" id="ARBA00010139"/>
    </source>
</evidence>
<keyword evidence="8" id="KW-0472">Membrane</keyword>
<feature type="domain" description="ABC1 atypical kinase-like" evidence="9">
    <location>
        <begin position="819"/>
        <end position="897"/>
    </location>
</feature>
<keyword evidence="5" id="KW-0521">NADP</keyword>
<dbReference type="SUPFAM" id="SSF117281">
    <property type="entry name" value="Kelch motif"/>
    <property type="match status" value="1"/>
</dbReference>
<gene>
    <name evidence="11" type="ORF">DDE83_000360</name>
</gene>
<feature type="transmembrane region" description="Helical" evidence="8">
    <location>
        <begin position="743"/>
        <end position="763"/>
    </location>
</feature>
<reference evidence="12" key="1">
    <citation type="submission" date="2018-05" db="EMBL/GenBank/DDBJ databases">
        <title>Draft genome sequence of Stemphylium lycopersici strain CIDEFI 213.</title>
        <authorList>
            <person name="Medina R."/>
            <person name="Franco M.E.E."/>
            <person name="Lucentini C.G."/>
            <person name="Saparrat M.C.N."/>
            <person name="Balatti P.A."/>
        </authorList>
    </citation>
    <scope>NUCLEOTIDE SEQUENCE [LARGE SCALE GENOMIC DNA]</scope>
    <source>
        <strain evidence="12">CIDEFI 213</strain>
    </source>
</reference>
<evidence type="ECO:0000313" key="12">
    <source>
        <dbReference type="Proteomes" id="UP000249619"/>
    </source>
</evidence>
<dbReference type="PANTHER" id="PTHR43098">
    <property type="entry name" value="L-ORNITHINE N(5)-MONOOXYGENASE-RELATED"/>
    <property type="match status" value="1"/>
</dbReference>
<evidence type="ECO:0000256" key="8">
    <source>
        <dbReference type="SAM" id="Phobius"/>
    </source>
</evidence>
<dbReference type="SUPFAM" id="SSF56112">
    <property type="entry name" value="Protein kinase-like (PK-like)"/>
    <property type="match status" value="1"/>
</dbReference>
<dbReference type="Pfam" id="PF07992">
    <property type="entry name" value="Pyr_redox_2"/>
    <property type="match status" value="1"/>
</dbReference>
<proteinExistence type="inferred from homology"/>
<organism evidence="11 12">
    <name type="scientific">Stemphylium lycopersici</name>
    <name type="common">Tomato gray leaf spot disease fungus</name>
    <name type="synonym">Thyrospora lycopersici</name>
    <dbReference type="NCBI Taxonomy" id="183478"/>
    <lineage>
        <taxon>Eukaryota</taxon>
        <taxon>Fungi</taxon>
        <taxon>Dikarya</taxon>
        <taxon>Ascomycota</taxon>
        <taxon>Pezizomycotina</taxon>
        <taxon>Dothideomycetes</taxon>
        <taxon>Pleosporomycetidae</taxon>
        <taxon>Pleosporales</taxon>
        <taxon>Pleosporineae</taxon>
        <taxon>Pleosporaceae</taxon>
        <taxon>Stemphylium</taxon>
    </lineage>
</organism>
<dbReference type="InterPro" id="IPR017946">
    <property type="entry name" value="PLC-like_Pdiesterase_TIM-brl"/>
</dbReference>
<keyword evidence="12" id="KW-1185">Reference proteome</keyword>
<dbReference type="InterPro" id="IPR011009">
    <property type="entry name" value="Kinase-like_dom_sf"/>
</dbReference>
<keyword evidence="7" id="KW-0503">Monooxygenase</keyword>
<accession>A0A364NFX8</accession>
<evidence type="ECO:0000259" key="9">
    <source>
        <dbReference type="Pfam" id="PF03109"/>
    </source>
</evidence>
<feature type="transmembrane region" description="Helical" evidence="8">
    <location>
        <begin position="929"/>
        <end position="950"/>
    </location>
</feature>
<keyword evidence="8" id="KW-1133">Transmembrane helix</keyword>
<dbReference type="SUPFAM" id="SSF51905">
    <property type="entry name" value="FAD/NAD(P)-binding domain"/>
    <property type="match status" value="2"/>
</dbReference>
<protein>
    <submittedName>
        <fullName evidence="11">ABC1-domain-containing protein</fullName>
    </submittedName>
</protein>
<evidence type="ECO:0000256" key="7">
    <source>
        <dbReference type="ARBA" id="ARBA00023033"/>
    </source>
</evidence>
<evidence type="ECO:0000256" key="5">
    <source>
        <dbReference type="ARBA" id="ARBA00022857"/>
    </source>
</evidence>
<dbReference type="PANTHER" id="PTHR43098:SF3">
    <property type="entry name" value="L-ORNITHINE N(5)-MONOOXYGENASE-RELATED"/>
    <property type="match status" value="1"/>
</dbReference>
<sequence>MVHFRTDIGVTNEAADPNNENYAKELETDVLIVGAGFGGIYLMHKLRQQGFKCKIMEAGSNIGGIWHWNCYPGARVDSQVPIYEYSMPEVWKDWNWSCRYPGTEELQKYFDHVERKLDIKKDCAFNTKVVGAQYDKPSSRWVVKTEDGRTARCKYFLLALGFAAKRYFPDWPGMDKFEGEIHHSSFWPASGVNVKGKRVAVIGTGSTGVQIAQETSKEAASITQFVRTPNLCLPMQQKPLTKEEQDRRKQGEYQEVFKKRLTTFAGFQYDYIEKNTFDDSPEEREAFYEKMFQNGGFEFWLANYKDLLFDSKANREAYNFWAKKTRARITDPEKREILAPLEPPHAFGTKRPSLEQNYYEMLDKPENKVIDVNKNPIKELNEKGIVLADGTLHEFDVIALATGFDSVTGGMKNMGLKDVDGVELAEKWKNGTYSYLGMTLSGFPNCFFLYGAQGPTAFSNGPTCVEVQGDWIVDAITRLRDEGITYCAPTHEAEQEWRQKIAELSDKTLIPQTKSWYMGDNVPGKVREQLSFAGGFPMYREMTRKALDNGFEGFVMAKSVSSSWSNHAVWSEANVTRGKDGDGMCRDMRVFVRWEKPGARVGVVWNLRRRDVTTRDFTGADYHSHTSWTPYAPHLHDARYHEDGAPVGTPMCSPGPPEAHGSRIESTLHKRLIDPPTACYPQVQGHKVGNGEQTHEEAMLEASTKELDEQVPHALRNSAKYRRGVYFFIEDYIVEPIATGFRFLHLVIIFVPVIVTIPAIWFGSRQPDRDNERSGTLWWYGFLVGSMERAGAAFIKLGQWAASRTDVFPTEMCLVMSTLHSNAPAHSLQTTKRTIEAAFGGKSFDDIFEEFDEKPLGVGAIAQVYKARLKPHLATLEDNTIEREQPNLARRIKKNVDVTLKSSPSRVPSSHVAIKVLHPKIEKIVRRDLRIMGFFAAIINAIPTMEWFSFPDEVEQFGEMMRLQLDLRIEAANLTLFRQHFKDRTTAWFPYPYTDYTTRNVLIEEFAQGIPMEHFLQNGGGVFQKDIADEGLDAFLTMVLIDNFIHADLHPGNIMVRFYKPQQLDVSIFARKEDRTTGPKESLDVTEEVLERLRPHKKNPKQWKAKLQELDSEGYRPQLIFIDTGLVTELNAKNRANFLDLFKAVAEFDGYKAGHLMVERCRQPDAVLDGEVFALRMQHLVLGVKSRTFALGNIKIGDILNEVLSMVRTHHVRLEGDFVNVVLSILLLEGIGRSLNPNLDLFAGALPILRQLGTQSGSSMIRGGDFSMLKVWVGLEARSFLQASIDTANTIFLSLHLPFYRTPLHRTPNWKKNRKSPANYEDLNPPQGLSPATMEAGAAGVLYAAENLFEGAVALVKGITHPTLPIKANLTRISSVPLPRSHHTISVVKGRAYIFGGETEPGKLADNDMHVVILPSSGVLDADYTKYPARASNGLDDVPSSRKGHTAAVIDDNIYIFGGEAEGVTDEKGRVWVYDTISNTWSYLDPAEATLFPSQRSGHASASSDLPSPKTTTYVETAPQAPADPAKHVPEPPEPNSYGTVFVVGGRDTSSSELSNDALAFDIKTRTWTNIPSPSGHPREGASIALVGSRLYRFGGKGVETFASGATEYVDASHVWTHAERGTTPVVSGWGWEEVKQADGQGSTPVAPQARSDTGLVGVTTGQGRHYLLAIGGETENGEFLDDIWSLQLAPERSTAAATKDNIRANIKKNTHESHWAEVIYRYVDTKGEEEKEIPGKPKKGLGARGHFGVAKGTEVDGATCVVWGGVGTDGKVLEDGWMVTVDRLSNVEWQLQTSSVPSHHASVDPASTTAIPSSTQTTSWDGCIGYPSILNHIDQRPLQQSGCAETRTEKDSQELSIMGFGGDLTLVNGSPFDWTLSGQHSYQMDTWKWPTVSAGTAERVYVEFRAKGLHTRDDAAEAYYNIDGTSNKFAVLARKPSSYELTISLDNMETEQSPHGSDIKLGFRHNAAVNWIMSTDEAGKFWSNSGTYTDWMQQSMGSLANRTLKHICMPGSHDAGMGTFSPDTSGGPFSGFAHIANTQTQYLDFYQQLMAGSRYFDLRPVLSKGEWVAGHYSTYTKNNKKIGLGGNGQSLKDIMRQINEFTAKYQELIIINLSHTMDTDNNYKALTQAQWNDLFTTLKTINNRYTVPNPGKTDFTNYRLGDFITDRASIFIFTELPSGIQLGVFANQGFYTSQNFPIYDSFSDSNNLQEMKKDQLTKLKKERNIVAKGSERREKFHIFSWTLTQQIEDVLLYEKAIMCVCPTILFKPFEPL</sequence>
<evidence type="ECO:0000256" key="1">
    <source>
        <dbReference type="ARBA" id="ARBA00001974"/>
    </source>
</evidence>
<dbReference type="InterPro" id="IPR004147">
    <property type="entry name" value="ABC1_dom"/>
</dbReference>
<evidence type="ECO:0000256" key="3">
    <source>
        <dbReference type="ARBA" id="ARBA00022630"/>
    </source>
</evidence>